<dbReference type="GO" id="GO:0008890">
    <property type="term" value="F:glycine C-acetyltransferase activity"/>
    <property type="evidence" value="ECO:0007669"/>
    <property type="project" value="InterPro"/>
</dbReference>
<dbReference type="FunFam" id="3.40.640.10:FF:000006">
    <property type="entry name" value="5-aminolevulinate synthase, mitochondrial"/>
    <property type="match status" value="1"/>
</dbReference>
<dbReference type="GO" id="GO:0006567">
    <property type="term" value="P:L-threonine catabolic process"/>
    <property type="evidence" value="ECO:0007669"/>
    <property type="project" value="InterPro"/>
</dbReference>
<name>A0A267H0Q3_9PLAT</name>
<reference evidence="8 9" key="1">
    <citation type="submission" date="2017-06" db="EMBL/GenBank/DDBJ databases">
        <title>A platform for efficient transgenesis in Macrostomum lignano, a flatworm model organism for stem cell research.</title>
        <authorList>
            <person name="Berezikov E."/>
        </authorList>
    </citation>
    <scope>NUCLEOTIDE SEQUENCE [LARGE SCALE GENOMIC DNA]</scope>
    <source>
        <strain evidence="8">DV1</strain>
        <tissue evidence="8">Whole organism</tissue>
    </source>
</reference>
<evidence type="ECO:0000256" key="2">
    <source>
        <dbReference type="ARBA" id="ARBA00008392"/>
    </source>
</evidence>
<proteinExistence type="inferred from homology"/>
<gene>
    <name evidence="8" type="ORF">BOX15_Mlig005519g2</name>
</gene>
<evidence type="ECO:0000313" key="8">
    <source>
        <dbReference type="EMBL" id="PAA91274.1"/>
    </source>
</evidence>
<evidence type="ECO:0000256" key="3">
    <source>
        <dbReference type="ARBA" id="ARBA00022679"/>
    </source>
</evidence>
<dbReference type="InterPro" id="IPR011282">
    <property type="entry name" value="2am3keto_CoA_ligase"/>
</dbReference>
<dbReference type="Pfam" id="PF00155">
    <property type="entry name" value="Aminotran_1_2"/>
    <property type="match status" value="1"/>
</dbReference>
<dbReference type="InterPro" id="IPR015424">
    <property type="entry name" value="PyrdxlP-dep_Trfase"/>
</dbReference>
<dbReference type="PROSITE" id="PS00599">
    <property type="entry name" value="AA_TRANSFER_CLASS_2"/>
    <property type="match status" value="1"/>
</dbReference>
<dbReference type="Gene3D" id="3.90.1150.10">
    <property type="entry name" value="Aspartate Aminotransferase, domain 1"/>
    <property type="match status" value="1"/>
</dbReference>
<keyword evidence="5" id="KW-0012">Acyltransferase</keyword>
<dbReference type="GO" id="GO:0030170">
    <property type="term" value="F:pyridoxal phosphate binding"/>
    <property type="evidence" value="ECO:0007669"/>
    <property type="project" value="InterPro"/>
</dbReference>
<feature type="non-terminal residue" evidence="8">
    <location>
        <position position="1"/>
    </location>
</feature>
<dbReference type="InterPro" id="IPR015421">
    <property type="entry name" value="PyrdxlP-dep_Trfase_major"/>
</dbReference>
<accession>A0A267H0Q3</accession>
<organism evidence="8 9">
    <name type="scientific">Macrostomum lignano</name>
    <dbReference type="NCBI Taxonomy" id="282301"/>
    <lineage>
        <taxon>Eukaryota</taxon>
        <taxon>Metazoa</taxon>
        <taxon>Spiralia</taxon>
        <taxon>Lophotrochozoa</taxon>
        <taxon>Platyhelminthes</taxon>
        <taxon>Rhabditophora</taxon>
        <taxon>Macrostomorpha</taxon>
        <taxon>Macrostomida</taxon>
        <taxon>Macrostomidae</taxon>
        <taxon>Macrostomum</taxon>
    </lineage>
</organism>
<dbReference type="PANTHER" id="PTHR13693">
    <property type="entry name" value="CLASS II AMINOTRANSFERASE/8-AMINO-7-OXONONANOATE SYNTHASE"/>
    <property type="match status" value="1"/>
</dbReference>
<dbReference type="InterPro" id="IPR015422">
    <property type="entry name" value="PyrdxlP-dep_Trfase_small"/>
</dbReference>
<dbReference type="PANTHER" id="PTHR13693:SF102">
    <property type="entry name" value="2-AMINO-3-KETOBUTYRATE COENZYME A LIGASE, MITOCHONDRIAL"/>
    <property type="match status" value="1"/>
</dbReference>
<dbReference type="EMBL" id="NIVC01000092">
    <property type="protein sequence ID" value="PAA91274.1"/>
    <property type="molecule type" value="Genomic_DNA"/>
</dbReference>
<protein>
    <recommendedName>
        <fullName evidence="7">Aminotransferase class I/classII large domain-containing protein</fullName>
    </recommendedName>
</protein>
<dbReference type="InterPro" id="IPR001917">
    <property type="entry name" value="Aminotrans_II_pyridoxalP_BS"/>
</dbReference>
<keyword evidence="4 6" id="KW-0663">Pyridoxal phosphate</keyword>
<comment type="cofactor">
    <cofactor evidence="1 6">
        <name>pyridoxal 5'-phosphate</name>
        <dbReference type="ChEBI" id="CHEBI:597326"/>
    </cofactor>
</comment>
<dbReference type="GO" id="GO:0005739">
    <property type="term" value="C:mitochondrion"/>
    <property type="evidence" value="ECO:0007669"/>
    <property type="project" value="TreeGrafter"/>
</dbReference>
<feature type="domain" description="Aminotransferase class I/classII large" evidence="7">
    <location>
        <begin position="72"/>
        <end position="415"/>
    </location>
</feature>
<evidence type="ECO:0000259" key="7">
    <source>
        <dbReference type="Pfam" id="PF00155"/>
    </source>
</evidence>
<dbReference type="InterPro" id="IPR004839">
    <property type="entry name" value="Aminotransferase_I/II_large"/>
</dbReference>
<evidence type="ECO:0000256" key="5">
    <source>
        <dbReference type="ARBA" id="ARBA00023315"/>
    </source>
</evidence>
<dbReference type="NCBIfam" id="TIGR01822">
    <property type="entry name" value="2am3keto_CoA"/>
    <property type="match status" value="1"/>
</dbReference>
<comment type="caution">
    <text evidence="8">The sequence shown here is derived from an EMBL/GenBank/DDBJ whole genome shotgun (WGS) entry which is preliminary data.</text>
</comment>
<keyword evidence="9" id="KW-1185">Reference proteome</keyword>
<dbReference type="SUPFAM" id="SSF53383">
    <property type="entry name" value="PLP-dependent transferases"/>
    <property type="match status" value="1"/>
</dbReference>
<dbReference type="OrthoDB" id="10263824at2759"/>
<evidence type="ECO:0000256" key="1">
    <source>
        <dbReference type="ARBA" id="ARBA00001933"/>
    </source>
</evidence>
<dbReference type="STRING" id="282301.A0A267H0Q3"/>
<dbReference type="NCBIfam" id="NF005394">
    <property type="entry name" value="PRK06939.1"/>
    <property type="match status" value="1"/>
</dbReference>
<dbReference type="AlphaFoldDB" id="A0A267H0Q3"/>
<evidence type="ECO:0000313" key="9">
    <source>
        <dbReference type="Proteomes" id="UP000215902"/>
    </source>
</evidence>
<dbReference type="InterPro" id="IPR050087">
    <property type="entry name" value="AON_synthase_class-II"/>
</dbReference>
<comment type="similarity">
    <text evidence="2 6">Belongs to the class-II pyridoxal-phosphate-dependent aminotransferase family.</text>
</comment>
<evidence type="ECO:0000256" key="6">
    <source>
        <dbReference type="RuleBase" id="RU003693"/>
    </source>
</evidence>
<dbReference type="Proteomes" id="UP000215902">
    <property type="component" value="Unassembled WGS sequence"/>
</dbReference>
<sequence length="428" mass="46928">KKIYKHFVKMLSTLKQSAYVLAKNNFCPRLVSKWAFVDAKLSEVKDAGTWKNELMILGKQAPSIKVDGQSKEMLNFCANNYLGLSSHPLVVEAAIEAIKTHGNGYSSVRFICGTSDLHKQLEAKIAAFHDREDAILYPSCFDANAGIFEVLLNDADAVISDELNHASIIDGIRLCKARRLRYAHSDMGHLRRLLEESRDCTTRLVATDGVFSMDGDVAKLAEIAALAKEFNAITFVDECHSTGFLGARGRGTEEHCGLEQGSIDIVNSTLGKALGGAAGGYTCGPTSVVSLLRQRSRPYLFSNTLPPAVVGAAIRVFDLLASGETDWPQRLRDNTRRFRGAMQEAGFQVAGDPDCPICPVMLWQERLAKDFAERMQSAGMFVVAFSYPVVPRGKARIRVQLSAGHSAEQIDRVVGEFVRVGRELKVVA</sequence>
<keyword evidence="3" id="KW-0808">Transferase</keyword>
<evidence type="ECO:0000256" key="4">
    <source>
        <dbReference type="ARBA" id="ARBA00022898"/>
    </source>
</evidence>
<dbReference type="CDD" id="cd06454">
    <property type="entry name" value="KBL_like"/>
    <property type="match status" value="1"/>
</dbReference>
<dbReference type="Gene3D" id="3.40.640.10">
    <property type="entry name" value="Type I PLP-dependent aspartate aminotransferase-like (Major domain)"/>
    <property type="match status" value="1"/>
</dbReference>